<evidence type="ECO:0008006" key="3">
    <source>
        <dbReference type="Google" id="ProtNLM"/>
    </source>
</evidence>
<dbReference type="SUPFAM" id="SSF48576">
    <property type="entry name" value="Terpenoid synthases"/>
    <property type="match status" value="1"/>
</dbReference>
<sequence>MTQAPAALSGLPGASPELAARLLEGLGRVDARLREVVDHDDPFVAQASQHLVDAGGKRFRPMLTLLAAEIGEACRPRWSTPPPVSS</sequence>
<name>A0ABM8H7Q0_9MICO</name>
<accession>A0ABM8H7Q0</accession>
<gene>
    <name evidence="1" type="ORF">GCM10025872_04570</name>
</gene>
<proteinExistence type="predicted"/>
<organism evidence="1 2">
    <name type="scientific">Barrientosiimonas endolithica</name>
    <dbReference type="NCBI Taxonomy" id="1535208"/>
    <lineage>
        <taxon>Bacteria</taxon>
        <taxon>Bacillati</taxon>
        <taxon>Actinomycetota</taxon>
        <taxon>Actinomycetes</taxon>
        <taxon>Micrococcales</taxon>
        <taxon>Dermacoccaceae</taxon>
        <taxon>Barrientosiimonas</taxon>
    </lineage>
</organism>
<keyword evidence="2" id="KW-1185">Reference proteome</keyword>
<reference evidence="2" key="1">
    <citation type="journal article" date="2019" name="Int. J. Syst. Evol. Microbiol.">
        <title>The Global Catalogue of Microorganisms (GCM) 10K type strain sequencing project: providing services to taxonomists for standard genome sequencing and annotation.</title>
        <authorList>
            <consortium name="The Broad Institute Genomics Platform"/>
            <consortium name="The Broad Institute Genome Sequencing Center for Infectious Disease"/>
            <person name="Wu L."/>
            <person name="Ma J."/>
        </authorList>
    </citation>
    <scope>NUCLEOTIDE SEQUENCE [LARGE SCALE GENOMIC DNA]</scope>
    <source>
        <strain evidence="2">NBRC 110608</strain>
    </source>
</reference>
<dbReference type="InterPro" id="IPR008949">
    <property type="entry name" value="Isoprenoid_synthase_dom_sf"/>
</dbReference>
<dbReference type="Proteomes" id="UP001321421">
    <property type="component" value="Chromosome"/>
</dbReference>
<evidence type="ECO:0000313" key="2">
    <source>
        <dbReference type="Proteomes" id="UP001321421"/>
    </source>
</evidence>
<dbReference type="EMBL" id="AP027735">
    <property type="protein sequence ID" value="BDZ56800.1"/>
    <property type="molecule type" value="Genomic_DNA"/>
</dbReference>
<protein>
    <recommendedName>
        <fullName evidence="3">Polyprenyl synthetase</fullName>
    </recommendedName>
</protein>
<dbReference type="Gene3D" id="1.10.600.10">
    <property type="entry name" value="Farnesyl Diphosphate Synthase"/>
    <property type="match status" value="1"/>
</dbReference>
<evidence type="ECO:0000313" key="1">
    <source>
        <dbReference type="EMBL" id="BDZ56800.1"/>
    </source>
</evidence>